<feature type="region of interest" description="Disordered" evidence="1">
    <location>
        <begin position="151"/>
        <end position="171"/>
    </location>
</feature>
<proteinExistence type="predicted"/>
<dbReference type="OrthoDB" id="6436311at2759"/>
<dbReference type="Proteomes" id="UP000499080">
    <property type="component" value="Unassembled WGS sequence"/>
</dbReference>
<dbReference type="EMBL" id="BGPR01001576">
    <property type="protein sequence ID" value="GBM57082.1"/>
    <property type="molecule type" value="Genomic_DNA"/>
</dbReference>
<protein>
    <recommendedName>
        <fullName evidence="2">Telomeric single stranded DNA binding POT1/Cdc13 domain-containing protein</fullName>
    </recommendedName>
</protein>
<dbReference type="InterPro" id="IPR011564">
    <property type="entry name" value="Telomer_end-bd_POT1/Cdc13"/>
</dbReference>
<dbReference type="SUPFAM" id="SSF50249">
    <property type="entry name" value="Nucleic acid-binding proteins"/>
    <property type="match status" value="1"/>
</dbReference>
<reference evidence="3 4" key="1">
    <citation type="journal article" date="2019" name="Sci. Rep.">
        <title>Orb-weaving spider Araneus ventricosus genome elucidates the spidroin gene catalogue.</title>
        <authorList>
            <person name="Kono N."/>
            <person name="Nakamura H."/>
            <person name="Ohtoshi R."/>
            <person name="Moran D.A.P."/>
            <person name="Shinohara A."/>
            <person name="Yoshida Y."/>
            <person name="Fujiwara M."/>
            <person name="Mori M."/>
            <person name="Tomita M."/>
            <person name="Arakawa K."/>
        </authorList>
    </citation>
    <scope>NUCLEOTIDE SEQUENCE [LARGE SCALE GENOMIC DNA]</scope>
</reference>
<evidence type="ECO:0000259" key="2">
    <source>
        <dbReference type="Pfam" id="PF02765"/>
    </source>
</evidence>
<dbReference type="InterPro" id="IPR012340">
    <property type="entry name" value="NA-bd_OB-fold"/>
</dbReference>
<comment type="caution">
    <text evidence="3">The sequence shown here is derived from an EMBL/GenBank/DDBJ whole genome shotgun (WGS) entry which is preliminary data.</text>
</comment>
<dbReference type="GO" id="GO:0003677">
    <property type="term" value="F:DNA binding"/>
    <property type="evidence" value="ECO:0007669"/>
    <property type="project" value="InterPro"/>
</dbReference>
<dbReference type="GO" id="GO:0000723">
    <property type="term" value="P:telomere maintenance"/>
    <property type="evidence" value="ECO:0007669"/>
    <property type="project" value="InterPro"/>
</dbReference>
<evidence type="ECO:0000313" key="3">
    <source>
        <dbReference type="EMBL" id="GBM57082.1"/>
    </source>
</evidence>
<keyword evidence="4" id="KW-1185">Reference proteome</keyword>
<organism evidence="3 4">
    <name type="scientific">Araneus ventricosus</name>
    <name type="common">Orbweaver spider</name>
    <name type="synonym">Epeira ventricosa</name>
    <dbReference type="NCBI Taxonomy" id="182803"/>
    <lineage>
        <taxon>Eukaryota</taxon>
        <taxon>Metazoa</taxon>
        <taxon>Ecdysozoa</taxon>
        <taxon>Arthropoda</taxon>
        <taxon>Chelicerata</taxon>
        <taxon>Arachnida</taxon>
        <taxon>Araneae</taxon>
        <taxon>Araneomorphae</taxon>
        <taxon>Entelegynae</taxon>
        <taxon>Araneoidea</taxon>
        <taxon>Araneidae</taxon>
        <taxon>Araneus</taxon>
    </lineage>
</organism>
<dbReference type="Gene3D" id="2.40.50.140">
    <property type="entry name" value="Nucleic acid-binding proteins"/>
    <property type="match status" value="1"/>
</dbReference>
<gene>
    <name evidence="3" type="ORF">AVEN_261424_1</name>
</gene>
<accession>A0A4Y2GSX4</accession>
<dbReference type="GO" id="GO:0000781">
    <property type="term" value="C:chromosome, telomeric region"/>
    <property type="evidence" value="ECO:0007669"/>
    <property type="project" value="InterPro"/>
</dbReference>
<feature type="domain" description="Telomeric single stranded DNA binding POT1/Cdc13" evidence="2">
    <location>
        <begin position="186"/>
        <end position="261"/>
    </location>
</feature>
<dbReference type="AlphaFoldDB" id="A0A4Y2GSX4"/>
<evidence type="ECO:0000256" key="1">
    <source>
        <dbReference type="SAM" id="MobiDB-lite"/>
    </source>
</evidence>
<dbReference type="Pfam" id="PF02765">
    <property type="entry name" value="POT1"/>
    <property type="match status" value="1"/>
</dbReference>
<sequence length="279" mass="31288">MVVIKMDQNFNINNKKQSERCPSTVLNAVPSNCRAILFAELRTGENYQDKAIVGKICQLYPTGKRATGFIRKLVITDALPEECENAPKLTVFLLDQFAQESNAAELEGYIIIANFLLEKSTLNKGNELPFQVLVKKEETQVLFGRKVPPGEAKSANNIPKPTHRKKQKVANDEESHVILANSYEYAPIEALQESESKITYNIYGIVESCNLKVIQGKKTQILDLTLTDETEAGFSCSVFGAKDETFPDVYPGDIVRIHRMQGYGQSSVKLGPYHFLYME</sequence>
<evidence type="ECO:0000313" key="4">
    <source>
        <dbReference type="Proteomes" id="UP000499080"/>
    </source>
</evidence>
<name>A0A4Y2GSX4_ARAVE</name>